<dbReference type="Pfam" id="PF09586">
    <property type="entry name" value="YfhO"/>
    <property type="match status" value="2"/>
</dbReference>
<feature type="transmembrane region" description="Helical" evidence="1">
    <location>
        <begin position="111"/>
        <end position="134"/>
    </location>
</feature>
<dbReference type="PANTHER" id="PTHR38454">
    <property type="entry name" value="INTEGRAL MEMBRANE PROTEIN-RELATED"/>
    <property type="match status" value="1"/>
</dbReference>
<dbReference type="Proteomes" id="UP000190814">
    <property type="component" value="Unassembled WGS sequence"/>
</dbReference>
<feature type="transmembrane region" description="Helical" evidence="1">
    <location>
        <begin position="378"/>
        <end position="396"/>
    </location>
</feature>
<feature type="transmembrane region" description="Helical" evidence="1">
    <location>
        <begin position="238"/>
        <end position="264"/>
    </location>
</feature>
<evidence type="ECO:0000256" key="1">
    <source>
        <dbReference type="SAM" id="Phobius"/>
    </source>
</evidence>
<feature type="transmembrane region" description="Helical" evidence="1">
    <location>
        <begin position="289"/>
        <end position="311"/>
    </location>
</feature>
<keyword evidence="1" id="KW-0472">Membrane</keyword>
<name>A0A1T4VNA7_9FIRM</name>
<protein>
    <submittedName>
        <fullName evidence="2">Membrane protein YfhO</fullName>
    </submittedName>
</protein>
<reference evidence="2 3" key="1">
    <citation type="submission" date="2017-02" db="EMBL/GenBank/DDBJ databases">
        <authorList>
            <person name="Peterson S.W."/>
        </authorList>
    </citation>
    <scope>NUCLEOTIDE SEQUENCE [LARGE SCALE GENOMIC DNA]</scope>
    <source>
        <strain evidence="2 3">ATCC 35992</strain>
    </source>
</reference>
<keyword evidence="1" id="KW-0812">Transmembrane</keyword>
<accession>A0A1T4VNA7</accession>
<feature type="transmembrane region" description="Helical" evidence="1">
    <location>
        <begin position="323"/>
        <end position="346"/>
    </location>
</feature>
<dbReference type="PANTHER" id="PTHR38454:SF1">
    <property type="entry name" value="INTEGRAL MEMBRANE PROTEIN"/>
    <property type="match status" value="1"/>
</dbReference>
<sequence length="784" mass="91460">MKEIIRDRKKYYLYYTIIYLVVMLIVFLPFLLNGKTFIADNDTIAQHYPYMVKIRDFYRYNIKALIMGKQLKFFDFNTFLGLDIVQTYNYYGYGNPLFLLLIFVPKNMMPFMYQIMVLVFIYLGGGFFSEYCFYHNIKEKNIMIGVILYIVSPLAIATMDQLCFVLLVYQIPLAWLGFDLLLDKNIKSIFVGALVIISLSGFYMLYVITICLILYGFYKAINNNNNIKSTIIYLKEKIATSLICYIIAILLVSPIFIVNLVGFFNSFRSGRSKNLNLLFYNKEIYDKELLSFIFYFPGSFFTVNIAVLIMIYMMKKKKETKWLIITGIIMVLSQISVVGFIFNGFAYPSNRWFMVVSFYFCILCVQFFDKYNINAKQLVLIILISLIQPLIFSYLFSGADECFSVKKIKNISNRINQESKINRVDLSGNGLSRENAYCESPSTWIYTSMIPKKICDTMLKFGNKELHSTSEIYGLDGRPELMALFNVDEYYGADDAYKPDWFVKSSKGNTYINTLSLPFGYTYKNIIYENDVEDMNEIDRSWVALRRGIVDNSKHNKNDKIEGISKKIPFISKNENKKYMLKFDEIKKSQIYVVLDGSEGGKIEGKINNKDCFVNDFSFFTKNNPWFIQREKLYINAGYYDKISELTIIFEESYDKGVELYAVDVSNYKSYLKELSEKHLDNVKYRVNMIEGSVSLNEDRTMCIAVPNLKGWKAYVDEKEVDIYTVNYMFIGIDIPKGNHVIKIKYKTPLFDECCFLSGITMLVLICYGVIRRKRKIRDNKVEG</sequence>
<gene>
    <name evidence="2" type="ORF">SAMN02745111_01303</name>
</gene>
<feature type="transmembrane region" description="Helical" evidence="1">
    <location>
        <begin position="352"/>
        <end position="371"/>
    </location>
</feature>
<dbReference type="RefSeq" id="WP_078766167.1">
    <property type="nucleotide sequence ID" value="NZ_FUXZ01000007.1"/>
</dbReference>
<keyword evidence="1" id="KW-1133">Transmembrane helix</keyword>
<dbReference type="OrthoDB" id="9815466at2"/>
<feature type="transmembrane region" description="Helical" evidence="1">
    <location>
        <begin position="12"/>
        <end position="32"/>
    </location>
</feature>
<organism evidence="2 3">
    <name type="scientific">Eubacterium uniforme</name>
    <dbReference type="NCBI Taxonomy" id="39495"/>
    <lineage>
        <taxon>Bacteria</taxon>
        <taxon>Bacillati</taxon>
        <taxon>Bacillota</taxon>
        <taxon>Clostridia</taxon>
        <taxon>Eubacteriales</taxon>
        <taxon>Eubacteriaceae</taxon>
        <taxon>Eubacterium</taxon>
    </lineage>
</organism>
<proteinExistence type="predicted"/>
<feature type="transmembrane region" description="Helical" evidence="1">
    <location>
        <begin position="189"/>
        <end position="217"/>
    </location>
</feature>
<dbReference type="STRING" id="39495.SAMN02745111_01303"/>
<feature type="transmembrane region" description="Helical" evidence="1">
    <location>
        <begin position="750"/>
        <end position="771"/>
    </location>
</feature>
<dbReference type="AlphaFoldDB" id="A0A1T4VNA7"/>
<dbReference type="EMBL" id="FUXZ01000007">
    <property type="protein sequence ID" value="SKA66419.1"/>
    <property type="molecule type" value="Genomic_DNA"/>
</dbReference>
<dbReference type="InterPro" id="IPR018580">
    <property type="entry name" value="Uncharacterised_YfhO"/>
</dbReference>
<evidence type="ECO:0000313" key="2">
    <source>
        <dbReference type="EMBL" id="SKA66419.1"/>
    </source>
</evidence>
<keyword evidence="3" id="KW-1185">Reference proteome</keyword>
<feature type="transmembrane region" description="Helical" evidence="1">
    <location>
        <begin position="146"/>
        <end position="169"/>
    </location>
</feature>
<evidence type="ECO:0000313" key="3">
    <source>
        <dbReference type="Proteomes" id="UP000190814"/>
    </source>
</evidence>